<organism evidence="5 7">
    <name type="scientific">Flavobacterium lindanitolerans</name>
    <dbReference type="NCBI Taxonomy" id="428988"/>
    <lineage>
        <taxon>Bacteria</taxon>
        <taxon>Pseudomonadati</taxon>
        <taxon>Bacteroidota</taxon>
        <taxon>Flavobacteriia</taxon>
        <taxon>Flavobacteriales</taxon>
        <taxon>Flavobacteriaceae</taxon>
        <taxon>Flavobacterium</taxon>
    </lineage>
</organism>
<protein>
    <submittedName>
        <fullName evidence="4 5">Secreted protein (Por secretion system target)</fullName>
    </submittedName>
</protein>
<name>A0A497V392_9FLAO</name>
<dbReference type="InterPro" id="IPR026444">
    <property type="entry name" value="Secre_tail"/>
</dbReference>
<dbReference type="PANTHER" id="PTHR46580:SF4">
    <property type="entry name" value="ATP_GTP-BINDING PROTEIN"/>
    <property type="match status" value="1"/>
</dbReference>
<dbReference type="Proteomes" id="UP000233767">
    <property type="component" value="Unassembled WGS sequence"/>
</dbReference>
<reference evidence="4 6" key="1">
    <citation type="submission" date="2017-12" db="EMBL/GenBank/DDBJ databases">
        <title>Genomic Encyclopedia of Type Strains, Phase III (KMG-III): the genomes of soil and plant-associated and newly described type strains.</title>
        <authorList>
            <person name="Whitman W."/>
        </authorList>
    </citation>
    <scope>NUCLEOTIDE SEQUENCE [LARGE SCALE GENOMIC DNA]</scope>
    <source>
        <strain evidence="4 6">IP-10</strain>
    </source>
</reference>
<dbReference type="Pfam" id="PF20009">
    <property type="entry name" value="GEVED"/>
    <property type="match status" value="1"/>
</dbReference>
<proteinExistence type="predicted"/>
<dbReference type="PANTHER" id="PTHR46580">
    <property type="entry name" value="SENSOR KINASE-RELATED"/>
    <property type="match status" value="1"/>
</dbReference>
<dbReference type="Pfam" id="PF13517">
    <property type="entry name" value="FG-GAP_3"/>
    <property type="match status" value="4"/>
</dbReference>
<dbReference type="EMBL" id="RCCB01000010">
    <property type="protein sequence ID" value="RLJ35188.1"/>
    <property type="molecule type" value="Genomic_DNA"/>
</dbReference>
<evidence type="ECO:0000259" key="3">
    <source>
        <dbReference type="Pfam" id="PF20009"/>
    </source>
</evidence>
<evidence type="ECO:0000313" key="7">
    <source>
        <dbReference type="Proteomes" id="UP000275027"/>
    </source>
</evidence>
<reference evidence="5 7" key="2">
    <citation type="submission" date="2018-10" db="EMBL/GenBank/DDBJ databases">
        <title>Genomic Encyclopedia of Archaeal and Bacterial Type Strains, Phase II (KMG-II): from individual species to whole genera.</title>
        <authorList>
            <person name="Goeker M."/>
        </authorList>
    </citation>
    <scope>NUCLEOTIDE SEQUENCE [LARGE SCALE GENOMIC DNA]</scope>
    <source>
        <strain evidence="5 7">DSM 21886</strain>
    </source>
</reference>
<dbReference type="Proteomes" id="UP000275027">
    <property type="component" value="Unassembled WGS sequence"/>
</dbReference>
<dbReference type="InterPro" id="IPR028994">
    <property type="entry name" value="Integrin_alpha_N"/>
</dbReference>
<feature type="domain" description="GEVED" evidence="3">
    <location>
        <begin position="697"/>
        <end position="780"/>
    </location>
</feature>
<dbReference type="InterPro" id="IPR045474">
    <property type="entry name" value="GEVED"/>
</dbReference>
<evidence type="ECO:0000313" key="6">
    <source>
        <dbReference type="Proteomes" id="UP000233767"/>
    </source>
</evidence>
<accession>A0A497V392</accession>
<evidence type="ECO:0000259" key="2">
    <source>
        <dbReference type="Pfam" id="PF18962"/>
    </source>
</evidence>
<dbReference type="Pfam" id="PF18962">
    <property type="entry name" value="Por_Secre_tail"/>
    <property type="match status" value="1"/>
</dbReference>
<dbReference type="Gene3D" id="2.130.10.130">
    <property type="entry name" value="Integrin alpha, N-terminal"/>
    <property type="match status" value="2"/>
</dbReference>
<dbReference type="AlphaFoldDB" id="A0A497V392"/>
<keyword evidence="6" id="KW-1185">Reference proteome</keyword>
<dbReference type="NCBIfam" id="TIGR04183">
    <property type="entry name" value="Por_Secre_tail"/>
    <property type="match status" value="1"/>
</dbReference>
<comment type="caution">
    <text evidence="5">The sequence shown here is derived from an EMBL/GenBank/DDBJ whole genome shotgun (WGS) entry which is preliminary data.</text>
</comment>
<evidence type="ECO:0000313" key="4">
    <source>
        <dbReference type="EMBL" id="PKW29311.1"/>
    </source>
</evidence>
<dbReference type="SUPFAM" id="SSF69318">
    <property type="entry name" value="Integrin alpha N-terminal domain"/>
    <property type="match status" value="1"/>
</dbReference>
<dbReference type="EMBL" id="PJND01000007">
    <property type="protein sequence ID" value="PKW29311.1"/>
    <property type="molecule type" value="Genomic_DNA"/>
</dbReference>
<gene>
    <name evidence="4" type="ORF">B0G92_0942</name>
    <name evidence="5" type="ORF">CLV50_0563</name>
</gene>
<evidence type="ECO:0000313" key="5">
    <source>
        <dbReference type="EMBL" id="RLJ35188.1"/>
    </source>
</evidence>
<evidence type="ECO:0000256" key="1">
    <source>
        <dbReference type="ARBA" id="ARBA00022729"/>
    </source>
</evidence>
<keyword evidence="1" id="KW-0732">Signal</keyword>
<sequence length="864" mass="93846">MVFRNSQIMKKIYLVVTTIFTCSLLQGQIFQEVTNQTFQGVFYGDAAIGDFDSNGRTDFIISGARPGYTGYSGLYKNNNGAFTENLNAAISQIMYSSIAVGDLNGDNKPDFIITGTKTGENASVVFEIYYNNGDGTFTKNTTSGIPGVNFGSVAIADLTNDGVADIVVNGNLGTEYITKVFQQNSDGTFSDLNAGLMGTYFSAIKVFDANADGYPDILVTGFSTNYIPETKLYTNSGSGSFTEKPITIPGIYFSSIDALDINNDGHLDLLISGTDYTPTPSLTIYTNDGFGNFILQENNFTGTYNGNSKFVDYNNDGLIDIFSIGSNAAGTNTVVLYKQNLDGSYTLDTENSAPIVGVNMSKGLWLDFDNDGDLDLLTIGFEGGNVAQTRLYKNKTINQETCGEPGNNTGDLGCVTFTYEGTSVTYTTVRGSDGNIWLQQNLGSVSVATAQNDEASYGDLFQWGRWDDGHQKRNSVTGTVPTPNNPSGLAAGSETYYTGWWTPNALSDKWEAATPSAATEVNGCDPCKALGNGWKLPTEAEWTAIKESQNIQNPATAFQSVLKLPASGYRAASGSFSFVGTRGYFWSSTTSSSGAKYMYVGSTIANPSAGGPRAQAAAIRCMKYPQTTSTYCTVSVDYDVEPITMVNFSDINNLTSEVVNTTPAYEDFTSIVGNVVRGNTYQLTVKGNTVGQFEHDIRAFFDWNKDGVFDMQTEYYHAVLMPSTGVDAIEATVSITIPATAVIGDTRMRIIKDQWNIYEEGEFDACLNAYYGQVEDYTINIQESLGTIDFSKNDFIVYPNPTNGIVNIQTKEAIKNISLYNHLGQLIVTQKQEQLNLTNLASGIYMVRVDFENGQTANKKIIKK</sequence>
<feature type="domain" description="Secretion system C-terminal sorting" evidence="2">
    <location>
        <begin position="797"/>
        <end position="862"/>
    </location>
</feature>
<dbReference type="InterPro" id="IPR013517">
    <property type="entry name" value="FG-GAP"/>
</dbReference>